<dbReference type="EMBL" id="CP000557">
    <property type="protein sequence ID" value="ABO68327.1"/>
    <property type="molecule type" value="Genomic_DNA"/>
</dbReference>
<gene>
    <name evidence="8" type="ordered locus">GTNG_2982</name>
</gene>
<feature type="transmembrane region" description="Helical" evidence="7">
    <location>
        <begin position="38"/>
        <end position="58"/>
    </location>
</feature>
<keyword evidence="2" id="KW-1003">Cell membrane</keyword>
<evidence type="ECO:0000256" key="6">
    <source>
        <dbReference type="SAM" id="MobiDB-lite"/>
    </source>
</evidence>
<dbReference type="GO" id="GO:0015658">
    <property type="term" value="F:branched-chain amino acid transmembrane transporter activity"/>
    <property type="evidence" value="ECO:0007669"/>
    <property type="project" value="InterPro"/>
</dbReference>
<dbReference type="CDD" id="cd06581">
    <property type="entry name" value="TM_PBP1_LivM_like"/>
    <property type="match status" value="1"/>
</dbReference>
<feature type="transmembrane region" description="Helical" evidence="7">
    <location>
        <begin position="300"/>
        <end position="322"/>
    </location>
</feature>
<reference evidence="8 9" key="1">
    <citation type="journal article" date="2007" name="Proc. Natl. Acad. Sci. U.S.A.">
        <title>Genome and proteome of long-chain alkane degrading Geobacillus thermodenitrificans NG80-2 isolated from a deep-subsurface oil reservoir.</title>
        <authorList>
            <person name="Feng L."/>
            <person name="Wang W."/>
            <person name="Cheng J."/>
            <person name="Ren Y."/>
            <person name="Zhao G."/>
            <person name="Gao C."/>
            <person name="Tang Y."/>
            <person name="Liu X."/>
            <person name="Han W."/>
            <person name="Peng X."/>
            <person name="Liu R."/>
            <person name="Wang L."/>
        </authorList>
    </citation>
    <scope>NUCLEOTIDE SEQUENCE [LARGE SCALE GENOMIC DNA]</scope>
    <source>
        <strain evidence="8 9">NG80-2</strain>
    </source>
</reference>
<feature type="transmembrane region" description="Helical" evidence="7">
    <location>
        <begin position="168"/>
        <end position="187"/>
    </location>
</feature>
<evidence type="ECO:0000256" key="7">
    <source>
        <dbReference type="SAM" id="Phobius"/>
    </source>
</evidence>
<feature type="region of interest" description="Disordered" evidence="6">
    <location>
        <begin position="332"/>
        <end position="356"/>
    </location>
</feature>
<protein>
    <submittedName>
        <fullName evidence="8">Branched-chain amino acid ABC transporter (Permease)</fullName>
    </submittedName>
</protein>
<dbReference type="KEGG" id="gtn:GTNG_2982"/>
<evidence type="ECO:0000256" key="2">
    <source>
        <dbReference type="ARBA" id="ARBA00022475"/>
    </source>
</evidence>
<keyword evidence="5 7" id="KW-0472">Membrane</keyword>
<name>A4ISM3_GEOTN</name>
<dbReference type="eggNOG" id="COG4177">
    <property type="taxonomic scope" value="Bacteria"/>
</dbReference>
<evidence type="ECO:0000256" key="4">
    <source>
        <dbReference type="ARBA" id="ARBA00022989"/>
    </source>
</evidence>
<keyword evidence="3 7" id="KW-0812">Transmembrane</keyword>
<dbReference type="GO" id="GO:0005886">
    <property type="term" value="C:plasma membrane"/>
    <property type="evidence" value="ECO:0007669"/>
    <property type="project" value="UniProtKB-SubCell"/>
</dbReference>
<dbReference type="HOGENOM" id="CLU_031365_1_2_9"/>
<sequence length="356" mass="38261">MAVERDERIKGGRRRLVLLVLVAAWLGFPWLVAGNNYLLSTLIIIGVYALVSTGMTLLMGYAGQISLGQAAFYGVGAYTSAYLTAHAGWPPWLAMAVGAVLAALVAFVVGIPVFRLREHYLALATLGFGVIMFTLFKEWEAITGGLNGFFGIPPISVLGMSLQTDIQFYYLVWLFVLAGLWFAHNIVRSRVGRALRAIHGSEVAASSLGVNITKYKLQIFMLSAMYASVAGSLYAHYVTFINPDLFGIVPSIYFLIMVVIGGTAGVWGGLVGAAVYVCLGEWLKAVVPILMPDAGGEFEIVFFGLLLIIMLIYMPSGLTGAVQKGMKRFRTTAGSQTGTTATTERHEARSIGGGHG</sequence>
<feature type="transmembrane region" description="Helical" evidence="7">
    <location>
        <begin position="93"/>
        <end position="113"/>
    </location>
</feature>
<feature type="transmembrane region" description="Helical" evidence="7">
    <location>
        <begin position="16"/>
        <end position="32"/>
    </location>
</feature>
<evidence type="ECO:0000256" key="3">
    <source>
        <dbReference type="ARBA" id="ARBA00022692"/>
    </source>
</evidence>
<accession>A4ISM3</accession>
<dbReference type="PANTHER" id="PTHR30482:SF18">
    <property type="entry name" value="BRANCHED AMINO ACID TRANSPORT SYSTEM PERMEASE"/>
    <property type="match status" value="1"/>
</dbReference>
<dbReference type="PANTHER" id="PTHR30482">
    <property type="entry name" value="HIGH-AFFINITY BRANCHED-CHAIN AMINO ACID TRANSPORT SYSTEM PERMEASE"/>
    <property type="match status" value="1"/>
</dbReference>
<dbReference type="Proteomes" id="UP000001578">
    <property type="component" value="Chromosome"/>
</dbReference>
<keyword evidence="4 7" id="KW-1133">Transmembrane helix</keyword>
<feature type="transmembrane region" description="Helical" evidence="7">
    <location>
        <begin position="219"/>
        <end position="240"/>
    </location>
</feature>
<dbReference type="Pfam" id="PF02653">
    <property type="entry name" value="BPD_transp_2"/>
    <property type="match status" value="1"/>
</dbReference>
<feature type="transmembrane region" description="Helical" evidence="7">
    <location>
        <begin position="252"/>
        <end position="279"/>
    </location>
</feature>
<evidence type="ECO:0000256" key="5">
    <source>
        <dbReference type="ARBA" id="ARBA00023136"/>
    </source>
</evidence>
<feature type="compositionally biased region" description="Low complexity" evidence="6">
    <location>
        <begin position="332"/>
        <end position="342"/>
    </location>
</feature>
<feature type="transmembrane region" description="Helical" evidence="7">
    <location>
        <begin position="120"/>
        <end position="136"/>
    </location>
</feature>
<proteinExistence type="predicted"/>
<dbReference type="RefSeq" id="WP_011888157.1">
    <property type="nucleotide sequence ID" value="NC_009328.1"/>
</dbReference>
<evidence type="ECO:0000313" key="9">
    <source>
        <dbReference type="Proteomes" id="UP000001578"/>
    </source>
</evidence>
<comment type="subcellular location">
    <subcellularLocation>
        <location evidence="1">Cell membrane</location>
        <topology evidence="1">Multi-pass membrane protein</topology>
    </subcellularLocation>
</comment>
<dbReference type="GeneID" id="87622873"/>
<dbReference type="InterPro" id="IPR001851">
    <property type="entry name" value="ABC_transp_permease"/>
</dbReference>
<dbReference type="AlphaFoldDB" id="A4ISM3"/>
<evidence type="ECO:0000313" key="8">
    <source>
        <dbReference type="EMBL" id="ABO68327.1"/>
    </source>
</evidence>
<organism evidence="8 9">
    <name type="scientific">Geobacillus thermodenitrificans (strain NG80-2)</name>
    <dbReference type="NCBI Taxonomy" id="420246"/>
    <lineage>
        <taxon>Bacteria</taxon>
        <taxon>Bacillati</taxon>
        <taxon>Bacillota</taxon>
        <taxon>Bacilli</taxon>
        <taxon>Bacillales</taxon>
        <taxon>Anoxybacillaceae</taxon>
        <taxon>Geobacillus</taxon>
    </lineage>
</organism>
<evidence type="ECO:0000256" key="1">
    <source>
        <dbReference type="ARBA" id="ARBA00004651"/>
    </source>
</evidence>
<feature type="transmembrane region" description="Helical" evidence="7">
    <location>
        <begin position="70"/>
        <end position="87"/>
    </location>
</feature>
<dbReference type="InterPro" id="IPR043428">
    <property type="entry name" value="LivM-like"/>
</dbReference>